<dbReference type="PANTHER" id="PTHR21696">
    <property type="entry name" value="PROTEIN UNC-79 HOMOLOG"/>
    <property type="match status" value="1"/>
</dbReference>
<feature type="region of interest" description="Disordered" evidence="1">
    <location>
        <begin position="1608"/>
        <end position="1673"/>
    </location>
</feature>
<comment type="caution">
    <text evidence="2">The sequence shown here is derived from an EMBL/GenBank/DDBJ whole genome shotgun (WGS) entry which is preliminary data.</text>
</comment>
<dbReference type="EMBL" id="NCKU01000772">
    <property type="protein sequence ID" value="RWS14223.1"/>
    <property type="molecule type" value="Genomic_DNA"/>
</dbReference>
<name>A0A443RG46_9ACAR</name>
<evidence type="ECO:0000313" key="2">
    <source>
        <dbReference type="EMBL" id="RWS14223.1"/>
    </source>
</evidence>
<accession>A0A443RG46</accession>
<dbReference type="Proteomes" id="UP000285301">
    <property type="component" value="Unassembled WGS sequence"/>
</dbReference>
<feature type="compositionally biased region" description="Basic and acidic residues" evidence="1">
    <location>
        <begin position="1869"/>
        <end position="1880"/>
    </location>
</feature>
<proteinExistence type="predicted"/>
<feature type="compositionally biased region" description="Basic and acidic residues" evidence="1">
    <location>
        <begin position="1608"/>
        <end position="1621"/>
    </location>
</feature>
<feature type="compositionally biased region" description="Acidic residues" evidence="1">
    <location>
        <begin position="1532"/>
        <end position="1542"/>
    </location>
</feature>
<feature type="region of interest" description="Disordered" evidence="1">
    <location>
        <begin position="1222"/>
        <end position="1255"/>
    </location>
</feature>
<organism evidence="2 3">
    <name type="scientific">Dinothrombium tinctorium</name>
    <dbReference type="NCBI Taxonomy" id="1965070"/>
    <lineage>
        <taxon>Eukaryota</taxon>
        <taxon>Metazoa</taxon>
        <taxon>Ecdysozoa</taxon>
        <taxon>Arthropoda</taxon>
        <taxon>Chelicerata</taxon>
        <taxon>Arachnida</taxon>
        <taxon>Acari</taxon>
        <taxon>Acariformes</taxon>
        <taxon>Trombidiformes</taxon>
        <taxon>Prostigmata</taxon>
        <taxon>Anystina</taxon>
        <taxon>Parasitengona</taxon>
        <taxon>Trombidioidea</taxon>
        <taxon>Trombidiidae</taxon>
        <taxon>Dinothrombium</taxon>
    </lineage>
</organism>
<dbReference type="OrthoDB" id="6270916at2759"/>
<feature type="compositionally biased region" description="Basic and acidic residues" evidence="1">
    <location>
        <begin position="823"/>
        <end position="833"/>
    </location>
</feature>
<feature type="compositionally biased region" description="Basic residues" evidence="1">
    <location>
        <begin position="1989"/>
        <end position="1999"/>
    </location>
</feature>
<evidence type="ECO:0000256" key="1">
    <source>
        <dbReference type="SAM" id="MobiDB-lite"/>
    </source>
</evidence>
<feature type="compositionally biased region" description="Low complexity" evidence="1">
    <location>
        <begin position="2042"/>
        <end position="2055"/>
    </location>
</feature>
<feature type="region of interest" description="Disordered" evidence="1">
    <location>
        <begin position="409"/>
        <end position="435"/>
    </location>
</feature>
<feature type="region of interest" description="Disordered" evidence="1">
    <location>
        <begin position="1986"/>
        <end position="2055"/>
    </location>
</feature>
<feature type="compositionally biased region" description="Basic and acidic residues" evidence="1">
    <location>
        <begin position="1839"/>
        <end position="1857"/>
    </location>
</feature>
<reference evidence="2 3" key="1">
    <citation type="journal article" date="2018" name="Gigascience">
        <title>Genomes of trombidid mites reveal novel predicted allergens and laterally-transferred genes associated with secondary metabolism.</title>
        <authorList>
            <person name="Dong X."/>
            <person name="Chaisiri K."/>
            <person name="Xia D."/>
            <person name="Armstrong S.D."/>
            <person name="Fang Y."/>
            <person name="Donnelly M.J."/>
            <person name="Kadowaki T."/>
            <person name="McGarry J.W."/>
            <person name="Darby A.C."/>
            <person name="Makepeace B.L."/>
        </authorList>
    </citation>
    <scope>NUCLEOTIDE SEQUENCE [LARGE SCALE GENOMIC DNA]</scope>
    <source>
        <strain evidence="2">UoL-WK</strain>
    </source>
</reference>
<keyword evidence="3" id="KW-1185">Reference proteome</keyword>
<feature type="region of interest" description="Disordered" evidence="1">
    <location>
        <begin position="1924"/>
        <end position="1966"/>
    </location>
</feature>
<dbReference type="Pfam" id="PF14776">
    <property type="entry name" value="UNC-79"/>
    <property type="match status" value="1"/>
</dbReference>
<dbReference type="PANTHER" id="PTHR21696:SF2">
    <property type="entry name" value="PROTEIN UNC-79 HOMOLOG"/>
    <property type="match status" value="1"/>
</dbReference>
<feature type="compositionally biased region" description="Basic and acidic residues" evidence="1">
    <location>
        <begin position="804"/>
        <end position="814"/>
    </location>
</feature>
<feature type="compositionally biased region" description="Low complexity" evidence="1">
    <location>
        <begin position="1626"/>
        <end position="1638"/>
    </location>
</feature>
<feature type="region of interest" description="Disordered" evidence="1">
    <location>
        <begin position="1833"/>
        <end position="1891"/>
    </location>
</feature>
<feature type="region of interest" description="Disordered" evidence="1">
    <location>
        <begin position="796"/>
        <end position="843"/>
    </location>
</feature>
<dbReference type="STRING" id="1965070.A0A443RG46"/>
<gene>
    <name evidence="2" type="ORF">B4U79_02792</name>
</gene>
<sequence length="2693" mass="304799">MGTKSAAFTAKIKSLQDACNRFANQAFPQPSPADISNTLKYFSQVLLSVLKDVPSLPLDVICSSEKDHWRCSNFPSLDYHGLYAVLVQLLEILPQVQGGLSIAGPSLMHTISCLVPFLEHEYMDTLPYLVANAMAILPNTLHKDLIDILCYNLLPFTVTDKAETDNQNFTNISVPAIMMLIFFYTENPSFYTQLLECLMKLKKNIAKDLFCIIAYGSVKARCPAVELLFQYWPELNPSPIDRKNLSEKHSIWQPLSCQHENCASSLSNEAVKMCIDQTIAIGSGDRAPPMLICIDCADQIYKGKTRETLVDILLPMDEISYTCENKACKSPLAQKIAVATCFSIECANFNCNKPVRYCQQCDESKHSSEEGLKHVVHKTISSPWCMDSETLSYFVDAIISLLKEAQPISEKQSKESNGGTRISAPHSLPTDESNENMALEERQLLSRYGVWLLTSLCTPNEYTPEPILGRMLSMLFQWFHYTACLPDDQAGSALERLKAESIHGWLMKVVNTHFQVFVNCLLPHPKDYAKVGGHWDCWPSQTNQIKEGFKRLLCLVPYDIITVEVWSYIMPYWMECFRHEVTQEELAELKILLSKVLDPDLSPLGLTSKQMYEFINIRFENTTAPVQEQALYWLQILTMLEVPVPLKLLLSMFNSGVKSLANKNRDTEPFATIGKVSSHPDSNEPTTVHDQEICLSCYILMLDILVKQMEYQEVSTHKGLEATDVKPILSLLCDILEAPWVGVHTCENVNLDLNLTDNEKEIQCLFCEMCAIWYQLALILIESFCPLMEVTMTDVASETPSKPDQMKSDAKSENLQHITSSNADERGTQDLKKSKSLPDTSSSLSSKVKTATVRECEQIDEQVHPLALESVVTVKATCVTVTDDSVGEAKYTLTSPEIRDEKNEPVPDFSSINEDAFWHTSHGKFKFTIDELPISMKLFYILLNQLDRHKDADILYHILYSLKLMSLHAEVLNKAARNHRGFLIWCQENLLIPNLWSLAQAEFSQISQLCVPVLLHCITLPAGRDVFWRIVDEDFHDSDWRARFRAVERVTTIAHFLEPAVVKNSPLLQSSLANAFCFLVHCLDDTESTVAQRALLSLESIKTASLKLIVWCLEIQFDLVILDRPIILQTVFQLYNHLSDRRFLTWDFFLNRFDALFLEAQISLEKIGELSYTRDLKNSNVNSEVYQKKLSRAHEALTQTHVSRSLSVSFGEKLPYKRTMSAPLTNNVSHPEKIYPRQSSAPTMRRKSTKNTGSTAIPEKFSEKFSQHLPNSFLTDHQMKEKLAREESHLMHVVHRVVDMEDHDRDTMHSLIFLLMQFLSRPDQSHPQEEKAMARNQQIVLRHLNILLGYSQTEKMFLINPGSLRTLPTFNAVIASLPKVLDFNYKMGTLLMSTILPLLIYCPSPHRYISEANLMPNFSLWLLAPHVRQSWLMAVMIIMYKYSYNTPPICRQIQLLIQIVMNTLESHFHRCKPLQDQYISPIASRSRDMSAASMDLENIQEQGFEPESSTRGASIEEANDVFIKGEFSGESTEIDEEPELEMIPESPKSEDFEAIGEKQSSRRTSTKKSSVDEVAICIEAETEEMEKREVEKILDIARDKVIAQETVEQKPVKEESGKEKFAFMGQTSSLDSNSSQTSAKRSPSPKLGRLQRMSAIEGSLKLKKPKEEQGKREEIEMELKERLSFTEQRMLEEQSRVREGVSKLLKSLTSQEEKVDDKKDESTWIIEIQSPNKIKPLLPPKPAPERLLPIGKPPFGKSHFPSSYQKSVEFGLQQNELAFTTERLLPIGPVPFLKDSRKRFTSPPRCQQYYSDKLPEFRTDVLTDRSKLILKSLVSQSDEQEKVPKIEEIKEPTDKEVTPPQKQSVQAEEAIKEKSKDAPSEHLNIQSPLLNEKLTVTPIVPAPEAKVPSTDEVLMEAKIKLKSVKLTESPGSGDETVDKEETQSLKKTSTKVTAKQSKQKSAAIESLTQSPSLEIVDEAKAPIEDQKAPRLHYKRRQRKTGLSTVEAQRSLEGRGSTLGGVAASVQRRARKTDSSSTTGALSKRSSTSQSSSGVSDDNIFERCQFCGNIFEEFSEEDIGMCIAILGTYVHREPGLAASIMPEMLLLVSKFATFNQYPWQNESSIYIPGNASSIAKQFLRCALHQLSSNGIFQRLFSSYNIDSNFFKAMSLALSDFIEMNQISPLNLLLEDFNERKHLPPMSELLHVLSNIALYLKCLNLEATTPQLWSTFLPLFETFLRKLTLLLPNAGVCDLSSIVQIMLTTLKLTVINNHKTILEPYSKVISHAILQSPIQYEQLLELCHSCGVVFTKDRDRYLLTRAVVFELHQAIKFKTSVPDENLMMLVQFLLQDAGGTLVPSVIIDNLKSNSDPEIEVYNTNAVECWKQYVMDAIDFVADVHTISRVKSNFLGTSIHLNEETLGGHLKAGLSQFLALEITKGNGRDHKAITRYLPWLYSLPSVQQGPKEFLDCVAHIRLLSWILLGSLQHSAVLQTHSSYSLSQPIPLEANGHIAEHIQVILAGFAEQSKASVLHMSSLFHAFILCQLWTMYCENISIQNPPGSEQYTQCTLTLSDFWAKITPGILQLICHSKVLAEMVSLHFLSLMEALMDCNSNILARLLPMWTPVFHSYEGQLSSHLEVRLQACINWQPPSQIKENTTNISFASNPMLRWLQKIQFKMGQIEMQSSAATQLYTM</sequence>
<feature type="compositionally biased region" description="Basic and acidic residues" evidence="1">
    <location>
        <begin position="1547"/>
        <end position="1560"/>
    </location>
</feature>
<dbReference type="InterPro" id="IPR024855">
    <property type="entry name" value="UNC79"/>
</dbReference>
<protein>
    <submittedName>
        <fullName evidence="2">Protein unc-79-like protein</fullName>
    </submittedName>
</protein>
<evidence type="ECO:0000313" key="3">
    <source>
        <dbReference type="Proteomes" id="UP000285301"/>
    </source>
</evidence>
<feature type="region of interest" description="Disordered" evidence="1">
    <location>
        <begin position="1735"/>
        <end position="1754"/>
    </location>
</feature>
<feature type="compositionally biased region" description="Polar residues" evidence="1">
    <location>
        <begin position="1945"/>
        <end position="1966"/>
    </location>
</feature>
<feature type="region of interest" description="Disordered" evidence="1">
    <location>
        <begin position="1527"/>
        <end position="1568"/>
    </location>
</feature>